<evidence type="ECO:0000313" key="2">
    <source>
        <dbReference type="EMBL" id="URG17399.1"/>
    </source>
</evidence>
<dbReference type="EMBL" id="ON191531">
    <property type="protein sequence ID" value="URG17399.1"/>
    <property type="molecule type" value="Genomic_DNA"/>
</dbReference>
<proteinExistence type="predicted"/>
<keyword evidence="1" id="KW-0812">Transmembrane</keyword>
<keyword evidence="1" id="KW-1133">Transmembrane helix</keyword>
<reference evidence="2" key="1">
    <citation type="submission" date="2022-04" db="EMBL/GenBank/DDBJ databases">
        <authorList>
            <person name="Hwangbo M."/>
            <person name="Wang B."/>
            <person name="Gill J.J."/>
            <person name="Chu K.-H."/>
            <person name="Young R."/>
        </authorList>
    </citation>
    <scope>NUCLEOTIDE SEQUENCE</scope>
</reference>
<sequence length="153" mass="17600">MNGDLLNAAGTILVGLATLMTAITGYVTIARKTRAKSYDSLDTELNTLKQSFEDYKDKTADEFDQILKTQREEIQRREEAHRRDLDERDAHHDNQIREFRERSARFEGALIASVYHIYRLERTITDKGDTPPIRPHELTQFIEGMNNSTQGAT</sequence>
<keyword evidence="1" id="KW-0472">Membrane</keyword>
<dbReference type="Proteomes" id="UP001057233">
    <property type="component" value="Segment"/>
</dbReference>
<accession>A0A9E7IEF1</accession>
<gene>
    <name evidence="2" type="ORF">Mbo2_029</name>
</gene>
<evidence type="ECO:0000313" key="3">
    <source>
        <dbReference type="Proteomes" id="UP001057233"/>
    </source>
</evidence>
<evidence type="ECO:0000256" key="1">
    <source>
        <dbReference type="SAM" id="Phobius"/>
    </source>
</evidence>
<protein>
    <submittedName>
        <fullName evidence="2">Membrane protein</fullName>
    </submittedName>
</protein>
<feature type="transmembrane region" description="Helical" evidence="1">
    <location>
        <begin position="6"/>
        <end position="29"/>
    </location>
</feature>
<keyword evidence="3" id="KW-1185">Reference proteome</keyword>
<name>A0A9E7IEF1_9CAUD</name>
<organism evidence="2 3">
    <name type="scientific">Rhodococcus phage Mbo2</name>
    <dbReference type="NCBI Taxonomy" id="2936911"/>
    <lineage>
        <taxon>Viruses</taxon>
        <taxon>Duplodnaviria</taxon>
        <taxon>Heunggongvirae</taxon>
        <taxon>Uroviricota</taxon>
        <taxon>Caudoviricetes</taxon>
        <taxon>Caudoviricetes incertae sedis</taxon>
        <taxon>Mboduovirus</taxon>
        <taxon>Mboduovirus mbo2</taxon>
    </lineage>
</organism>